<gene>
    <name evidence="4" type="ORF">SAMN04487947_0859</name>
</gene>
<dbReference type="EMBL" id="FOYT01000001">
    <property type="protein sequence ID" value="SFR39424.1"/>
    <property type="molecule type" value="Genomic_DNA"/>
</dbReference>
<dbReference type="InterPro" id="IPR029016">
    <property type="entry name" value="GAF-like_dom_sf"/>
</dbReference>
<dbReference type="InterPro" id="IPR000014">
    <property type="entry name" value="PAS"/>
</dbReference>
<evidence type="ECO:0000256" key="2">
    <source>
        <dbReference type="ARBA" id="ARBA00023163"/>
    </source>
</evidence>
<sequence length="537" mass="58111">MDDVLDGIGGGVMVVDADWRVTRANEAAAGLFGRADANLVGADVRDAFPESVESTFAGHFGGADASPSAVAFEDYFPALETWLAVRTAPVDDGMVVSLRDVTERRRLERTLADREAELERLNRINAIIQEIIRELVGATTREEIEETVCERLAASDLYEFTWVGEREATSDRVASRTAAGDSDGLLELVDDDSPDAPETPERAVLRSGETRIVRRLVEDEAVPESVRRVAFARGLQSAIAVPLRYGTTTYGVLGVYATRPDAFSDRERESLETLGVATGFVINAARQRNLLLSDTVVELTFRVTDAADVLVAASARFDCSLSVAGVVPLGEGTLLCYVAVRDADPRAVLDAAASRDGVEGGRLVHETGDDEDAQGGLFEVTLTDASPLLSLTELGATVRTATFEDGAGRLVAEVAPDEDVRAVVEAVSASFVGTELLAKRERHRSVETAQEFRSSLHERLTARQRTALRVAYHGGYFQSPRDSTAEELADGLGISSSTLHYHLRAAQWKLVDAFLRGDDSERRRGETAEWHGGSEAR</sequence>
<dbReference type="InterPro" id="IPR013656">
    <property type="entry name" value="PAS_4"/>
</dbReference>
<keyword evidence="2" id="KW-0804">Transcription</keyword>
<dbReference type="Pfam" id="PF13185">
    <property type="entry name" value="GAF_2"/>
    <property type="match status" value="1"/>
</dbReference>
<reference evidence="5" key="1">
    <citation type="submission" date="2016-10" db="EMBL/GenBank/DDBJ databases">
        <authorList>
            <person name="Varghese N."/>
            <person name="Submissions S."/>
        </authorList>
    </citation>
    <scope>NUCLEOTIDE SEQUENCE [LARGE SCALE GENOMIC DNA]</scope>
    <source>
        <strain evidence="5">CGMCC 1.7736</strain>
    </source>
</reference>
<keyword evidence="5" id="KW-1185">Reference proteome</keyword>
<protein>
    <submittedName>
        <fullName evidence="4">PAS fold-containing protein</fullName>
    </submittedName>
</protein>
<dbReference type="Pfam" id="PF04967">
    <property type="entry name" value="HTH_10"/>
    <property type="match status" value="1"/>
</dbReference>
<dbReference type="SUPFAM" id="SSF55781">
    <property type="entry name" value="GAF domain-like"/>
    <property type="match status" value="1"/>
</dbReference>
<keyword evidence="1" id="KW-0805">Transcription regulation</keyword>
<dbReference type="InterPro" id="IPR007050">
    <property type="entry name" value="HTH_bacterioopsin"/>
</dbReference>
<evidence type="ECO:0000256" key="1">
    <source>
        <dbReference type="ARBA" id="ARBA00023015"/>
    </source>
</evidence>
<dbReference type="Gene3D" id="1.10.10.10">
    <property type="entry name" value="Winged helix-like DNA-binding domain superfamily/Winged helix DNA-binding domain"/>
    <property type="match status" value="1"/>
</dbReference>
<accession>A0A1I6GB65</accession>
<dbReference type="InterPro" id="IPR031803">
    <property type="entry name" value="BAT_GAF/HTH-assoc"/>
</dbReference>
<dbReference type="InterPro" id="IPR003018">
    <property type="entry name" value="GAF"/>
</dbReference>
<proteinExistence type="predicted"/>
<evidence type="ECO:0000313" key="5">
    <source>
        <dbReference type="Proteomes" id="UP000198531"/>
    </source>
</evidence>
<dbReference type="CDD" id="cd00130">
    <property type="entry name" value="PAS"/>
    <property type="match status" value="1"/>
</dbReference>
<dbReference type="InterPro" id="IPR036388">
    <property type="entry name" value="WH-like_DNA-bd_sf"/>
</dbReference>
<dbReference type="Pfam" id="PF15915">
    <property type="entry name" value="BAT"/>
    <property type="match status" value="1"/>
</dbReference>
<dbReference type="RefSeq" id="WP_089804899.1">
    <property type="nucleotide sequence ID" value="NZ_FOYT01000001.1"/>
</dbReference>
<evidence type="ECO:0000313" key="4">
    <source>
        <dbReference type="EMBL" id="SFR39424.1"/>
    </source>
</evidence>
<dbReference type="STRING" id="553469.SAMN04487947_0859"/>
<organism evidence="4 5">
    <name type="scientific">Halogeometricum rufum</name>
    <dbReference type="NCBI Taxonomy" id="553469"/>
    <lineage>
        <taxon>Archaea</taxon>
        <taxon>Methanobacteriati</taxon>
        <taxon>Methanobacteriota</taxon>
        <taxon>Stenosarchaea group</taxon>
        <taxon>Halobacteria</taxon>
        <taxon>Halobacteriales</taxon>
        <taxon>Haloferacaceae</taxon>
        <taxon>Halogeometricum</taxon>
    </lineage>
</organism>
<dbReference type="Gene3D" id="3.30.450.20">
    <property type="entry name" value="PAS domain"/>
    <property type="match status" value="1"/>
</dbReference>
<dbReference type="OrthoDB" id="234125at2157"/>
<dbReference type="SUPFAM" id="SSF55785">
    <property type="entry name" value="PYP-like sensor domain (PAS domain)"/>
    <property type="match status" value="1"/>
</dbReference>
<name>A0A1I6GB65_9EURY</name>
<dbReference type="PANTHER" id="PTHR34236">
    <property type="entry name" value="DIMETHYL SULFOXIDE REDUCTASE TRANSCRIPTIONAL ACTIVATOR"/>
    <property type="match status" value="1"/>
</dbReference>
<dbReference type="Gene3D" id="3.30.450.40">
    <property type="match status" value="1"/>
</dbReference>
<dbReference type="InterPro" id="IPR035965">
    <property type="entry name" value="PAS-like_dom_sf"/>
</dbReference>
<evidence type="ECO:0000259" key="3">
    <source>
        <dbReference type="PROSITE" id="PS50112"/>
    </source>
</evidence>
<dbReference type="Proteomes" id="UP000198531">
    <property type="component" value="Unassembled WGS sequence"/>
</dbReference>
<dbReference type="AlphaFoldDB" id="A0A1I6GB65"/>
<dbReference type="SMART" id="SM00065">
    <property type="entry name" value="GAF"/>
    <property type="match status" value="1"/>
</dbReference>
<feature type="domain" description="PAS" evidence="3">
    <location>
        <begin position="1"/>
        <end position="41"/>
    </location>
</feature>
<dbReference type="PROSITE" id="PS50112">
    <property type="entry name" value="PAS"/>
    <property type="match status" value="1"/>
</dbReference>
<dbReference type="Pfam" id="PF08448">
    <property type="entry name" value="PAS_4"/>
    <property type="match status" value="1"/>
</dbReference>
<dbReference type="PANTHER" id="PTHR34236:SF1">
    <property type="entry name" value="DIMETHYL SULFOXIDE REDUCTASE TRANSCRIPTIONAL ACTIVATOR"/>
    <property type="match status" value="1"/>
</dbReference>